<organism evidence="1 2">
    <name type="scientific">Aeromonas caviae</name>
    <name type="common">Aeromonas punctata</name>
    <dbReference type="NCBI Taxonomy" id="648"/>
    <lineage>
        <taxon>Bacteria</taxon>
        <taxon>Pseudomonadati</taxon>
        <taxon>Pseudomonadota</taxon>
        <taxon>Gammaproteobacteria</taxon>
        <taxon>Aeromonadales</taxon>
        <taxon>Aeromonadaceae</taxon>
        <taxon>Aeromonas</taxon>
    </lineage>
</organism>
<dbReference type="Proteomes" id="UP000886939">
    <property type="component" value="Unassembled WGS sequence"/>
</dbReference>
<proteinExistence type="predicted"/>
<dbReference type="EMBL" id="BPNI01000108">
    <property type="protein sequence ID" value="GJA42899.1"/>
    <property type="molecule type" value="Genomic_DNA"/>
</dbReference>
<comment type="caution">
    <text evidence="1">The sequence shown here is derived from an EMBL/GenBank/DDBJ whole genome shotgun (WGS) entry which is preliminary data.</text>
</comment>
<sequence length="363" mass="42913">MATEEYLIKEEGFSKESIKEHNMIDEILDILQFDFSFDRHLHNNFIPPEYKNERGDYVLFSKILFELKHCISVEEFVSEAPHDNQLSENGFGNNNINSPDNRFKMWKYEFPCLHLIRLADVVRAPNVSDLIPKITKILSMRNNRSTHKESPINNAEGKADELAPIISMLEFYPERKYWGVDYIFPRHVDDDSFNDIAISFCYDVSDSDRQDALDDFIYQHEKFKIYYHERRGAFSDDIETHRIKPLLCKPSRANSHIKQINSVIPTFEALAAWVEVKMNGKKKYNAIDDIIKSNHNNEEQFESKRKAILERYSEIDRLVQKQIEQQKIIRRKFREKEEAFFEMALCNNDFYLAPDGIEEETES</sequence>
<protein>
    <recommendedName>
        <fullName evidence="3">FRG domain-containing protein</fullName>
    </recommendedName>
</protein>
<evidence type="ECO:0000313" key="1">
    <source>
        <dbReference type="EMBL" id="GJA42899.1"/>
    </source>
</evidence>
<gene>
    <name evidence="1" type="ORF">KAM343_36950</name>
</gene>
<reference evidence="1" key="1">
    <citation type="submission" date="2021-07" db="EMBL/GenBank/DDBJ databases">
        <title>Draft genome sequence of carbapenem-resistant Aeromonas spp. in Japan.</title>
        <authorList>
            <person name="Maehana S."/>
            <person name="Suzuki M."/>
            <person name="Kitasato H."/>
        </authorList>
    </citation>
    <scope>NUCLEOTIDE SEQUENCE</scope>
    <source>
        <strain evidence="1">KAM343</strain>
    </source>
</reference>
<dbReference type="AlphaFoldDB" id="A0AAV4YQ12"/>
<evidence type="ECO:0008006" key="3">
    <source>
        <dbReference type="Google" id="ProtNLM"/>
    </source>
</evidence>
<name>A0AAV4YQ12_AERCA</name>
<evidence type="ECO:0000313" key="2">
    <source>
        <dbReference type="Proteomes" id="UP000886939"/>
    </source>
</evidence>
<accession>A0AAV4YQ12</accession>